<evidence type="ECO:0000256" key="1">
    <source>
        <dbReference type="ARBA" id="ARBA00004642"/>
    </source>
</evidence>
<organism evidence="15">
    <name type="scientific">Rhipicephalus zambeziensis</name>
    <dbReference type="NCBI Taxonomy" id="60191"/>
    <lineage>
        <taxon>Eukaryota</taxon>
        <taxon>Metazoa</taxon>
        <taxon>Ecdysozoa</taxon>
        <taxon>Arthropoda</taxon>
        <taxon>Chelicerata</taxon>
        <taxon>Arachnida</taxon>
        <taxon>Acari</taxon>
        <taxon>Parasitiformes</taxon>
        <taxon>Ixodida</taxon>
        <taxon>Ixodoidea</taxon>
        <taxon>Ixodidae</taxon>
        <taxon>Rhipicephalinae</taxon>
        <taxon>Rhipicephalus</taxon>
        <taxon>Rhipicephalus</taxon>
    </lineage>
</organism>
<reference evidence="15" key="1">
    <citation type="journal article" date="2017" name="Parasit. Vectors">
        <title>Sialotranscriptomics of Rhipicephalus zambeziensis reveals intricate expression profiles of secretory proteins and suggests tight temporal transcriptional regulation during blood-feeding.</title>
        <authorList>
            <person name="de Castro M.H."/>
            <person name="de Klerk D."/>
            <person name="Pienaar R."/>
            <person name="Rees D.J.G."/>
            <person name="Mans B.J."/>
        </authorList>
    </citation>
    <scope>NUCLEOTIDE SEQUENCE</scope>
    <source>
        <tissue evidence="15">Salivary glands</tissue>
    </source>
</reference>
<feature type="compositionally biased region" description="Low complexity" evidence="13">
    <location>
        <begin position="259"/>
        <end position="286"/>
    </location>
</feature>
<keyword evidence="6" id="KW-0805">Transcription regulation</keyword>
<keyword evidence="8 12" id="KW-0238">DNA-binding</keyword>
<sequence length="433" mass="47520">MSYCCVPKCKSNAKHKVPGISFHEIPCDAEVREEWLRRIPRKDWVPNTTSRYSVVCSKHFLPGDFKEGCKIRMLKKGAIPSLFDVPPSECVQPPAKRAPGAARKRDATKSHPDPVASRPPSVVGRATVRSTGDNSSSRHPIQSTASSMVCCAIPGCGSQAGVTRDVVLHEFPSNVERRELWTLVVRALRPPCRDYDDPWVPSEYARICSKHFTPDDYIQGPKKRYLAPHATPTRFLEACDGQTPGCRGLPRKQRRAKDSSSTVVVNESPSEVESSERPPTSTTTTPVVIRHLFGDSSHSKRDHQGAADSVSMRISNVVSTKHAEVRLSAETLEPSENADPHVRLSAVTLAGSCDRQTPDVVPLLGSRAVVLSVGCQTHVTGLTIEAYEEQIHLLKNECKKLRGELCELRCLSVNTMCGGSVTSKKLTNMNANI</sequence>
<evidence type="ECO:0000256" key="2">
    <source>
        <dbReference type="ARBA" id="ARBA00006177"/>
    </source>
</evidence>
<dbReference type="SMART" id="SM00980">
    <property type="entry name" value="THAP"/>
    <property type="match status" value="2"/>
</dbReference>
<feature type="region of interest" description="Disordered" evidence="13">
    <location>
        <begin position="246"/>
        <end position="286"/>
    </location>
</feature>
<comment type="similarity">
    <text evidence="2">Belongs to the THAP1 family.</text>
</comment>
<accession>A0A224Z483</accession>
<feature type="domain" description="THAP-type" evidence="14">
    <location>
        <begin position="148"/>
        <end position="235"/>
    </location>
</feature>
<keyword evidence="4 12" id="KW-0863">Zinc-finger</keyword>
<dbReference type="InterPro" id="IPR026516">
    <property type="entry name" value="THAP1/10"/>
</dbReference>
<dbReference type="Pfam" id="PF05485">
    <property type="entry name" value="THAP"/>
    <property type="match status" value="2"/>
</dbReference>
<evidence type="ECO:0000256" key="10">
    <source>
        <dbReference type="ARBA" id="ARBA00023242"/>
    </source>
</evidence>
<evidence type="ECO:0000259" key="14">
    <source>
        <dbReference type="PROSITE" id="PS50950"/>
    </source>
</evidence>
<dbReference type="InterPro" id="IPR006612">
    <property type="entry name" value="THAP_Znf"/>
</dbReference>
<keyword evidence="5" id="KW-0862">Zinc</keyword>
<dbReference type="SMART" id="SM00692">
    <property type="entry name" value="DM3"/>
    <property type="match status" value="2"/>
</dbReference>
<evidence type="ECO:0000256" key="9">
    <source>
        <dbReference type="ARBA" id="ARBA00023163"/>
    </source>
</evidence>
<feature type="region of interest" description="Disordered" evidence="13">
    <location>
        <begin position="90"/>
        <end position="141"/>
    </location>
</feature>
<dbReference type="PANTHER" id="PTHR46600">
    <property type="entry name" value="THAP DOMAIN-CONTAINING"/>
    <property type="match status" value="1"/>
</dbReference>
<evidence type="ECO:0000256" key="6">
    <source>
        <dbReference type="ARBA" id="ARBA00023015"/>
    </source>
</evidence>
<dbReference type="InterPro" id="IPR038441">
    <property type="entry name" value="THAP_Znf_sf"/>
</dbReference>
<dbReference type="GO" id="GO:0008270">
    <property type="term" value="F:zinc ion binding"/>
    <property type="evidence" value="ECO:0007669"/>
    <property type="project" value="UniProtKB-KW"/>
</dbReference>
<proteinExistence type="inferred from homology"/>
<feature type="domain" description="THAP-type" evidence="14">
    <location>
        <begin position="1"/>
        <end position="83"/>
    </location>
</feature>
<evidence type="ECO:0000313" key="15">
    <source>
        <dbReference type="EMBL" id="MAA23985.1"/>
    </source>
</evidence>
<keyword evidence="10" id="KW-0539">Nucleus</keyword>
<evidence type="ECO:0000256" key="3">
    <source>
        <dbReference type="ARBA" id="ARBA00022723"/>
    </source>
</evidence>
<protein>
    <submittedName>
        <fullName evidence="15">Transposase protein</fullName>
    </submittedName>
</protein>
<evidence type="ECO:0000256" key="4">
    <source>
        <dbReference type="ARBA" id="ARBA00022771"/>
    </source>
</evidence>
<keyword evidence="9" id="KW-0804">Transcription</keyword>
<comment type="subcellular location">
    <subcellularLocation>
        <location evidence="1">Nucleus</location>
        <location evidence="1">Nucleoplasm</location>
    </subcellularLocation>
</comment>
<name>A0A224Z483_9ACAR</name>
<dbReference type="EMBL" id="GFPF01012839">
    <property type="protein sequence ID" value="MAA23985.1"/>
    <property type="molecule type" value="Transcribed_RNA"/>
</dbReference>
<dbReference type="PROSITE" id="PS50950">
    <property type="entry name" value="ZF_THAP"/>
    <property type="match status" value="2"/>
</dbReference>
<dbReference type="GO" id="GO:0005654">
    <property type="term" value="C:nucleoplasm"/>
    <property type="evidence" value="ECO:0007669"/>
    <property type="project" value="UniProtKB-SubCell"/>
</dbReference>
<keyword evidence="7" id="KW-0175">Coiled coil</keyword>
<evidence type="ECO:0000256" key="8">
    <source>
        <dbReference type="ARBA" id="ARBA00023125"/>
    </source>
</evidence>
<evidence type="ECO:0000256" key="7">
    <source>
        <dbReference type="ARBA" id="ARBA00023054"/>
    </source>
</evidence>
<evidence type="ECO:0000256" key="5">
    <source>
        <dbReference type="ARBA" id="ARBA00022833"/>
    </source>
</evidence>
<evidence type="ECO:0000256" key="13">
    <source>
        <dbReference type="SAM" id="MobiDB-lite"/>
    </source>
</evidence>
<evidence type="ECO:0000256" key="11">
    <source>
        <dbReference type="ARBA" id="ARBA00023306"/>
    </source>
</evidence>
<evidence type="ECO:0000256" key="12">
    <source>
        <dbReference type="PROSITE-ProRule" id="PRU00309"/>
    </source>
</evidence>
<dbReference type="AlphaFoldDB" id="A0A224Z483"/>
<feature type="compositionally biased region" description="Polar residues" evidence="13">
    <location>
        <begin position="128"/>
        <end position="141"/>
    </location>
</feature>
<keyword evidence="3" id="KW-0479">Metal-binding</keyword>
<keyword evidence="11" id="KW-0131">Cell cycle</keyword>
<dbReference type="GO" id="GO:0043565">
    <property type="term" value="F:sequence-specific DNA binding"/>
    <property type="evidence" value="ECO:0007669"/>
    <property type="project" value="InterPro"/>
</dbReference>
<dbReference type="SUPFAM" id="SSF57716">
    <property type="entry name" value="Glucocorticoid receptor-like (DNA-binding domain)"/>
    <property type="match status" value="2"/>
</dbReference>
<feature type="compositionally biased region" description="Basic and acidic residues" evidence="13">
    <location>
        <begin position="103"/>
        <end position="112"/>
    </location>
</feature>
<dbReference type="PANTHER" id="PTHR46600:SF1">
    <property type="entry name" value="THAP DOMAIN-CONTAINING PROTEIN 1"/>
    <property type="match status" value="1"/>
</dbReference>
<dbReference type="Gene3D" id="6.20.210.20">
    <property type="entry name" value="THAP domain"/>
    <property type="match status" value="2"/>
</dbReference>